<evidence type="ECO:0000313" key="2">
    <source>
        <dbReference type="Proteomes" id="UP000268192"/>
    </source>
</evidence>
<sequence length="163" mass="18721">MSNEVLDLFGNPWVDKPRRRGRPRHEVSEKTRKRVSMLVALGWGNQRIADTIGITLPTLHKYYFYEVGQRQTARDQLEARRLELVWQLAEAGNVGAHREFARLLERNDRMESERELGSQPNRSVVPAATDRLGKKALNMQLAMDADADLMAELEEEASQNARH</sequence>
<dbReference type="Proteomes" id="UP000268192">
    <property type="component" value="Chromosome"/>
</dbReference>
<reference evidence="1 2" key="1">
    <citation type="submission" date="2018-09" db="EMBL/GenBank/DDBJ databases">
        <title>Marinorhizobium profundi gen. nov., sp. nov., isolated from a deep-sea sediment sample from the New Britain Trench and proposal of Marinorhizobiaceae fam. nov. in the order Rhizobiales of the class Alphaproteobacteria.</title>
        <authorList>
            <person name="Cao J."/>
        </authorList>
    </citation>
    <scope>NUCLEOTIDE SEQUENCE [LARGE SCALE GENOMIC DNA]</scope>
    <source>
        <strain evidence="1 2">WS11</strain>
    </source>
</reference>
<accession>A0A3S9B4V0</accession>
<evidence type="ECO:0000313" key="1">
    <source>
        <dbReference type="EMBL" id="AZN71998.1"/>
    </source>
</evidence>
<gene>
    <name evidence="1" type="ORF">D5400_12575</name>
</gene>
<organism evidence="1 2">
    <name type="scientific">Georhizobium profundi</name>
    <dbReference type="NCBI Taxonomy" id="2341112"/>
    <lineage>
        <taxon>Bacteria</taxon>
        <taxon>Pseudomonadati</taxon>
        <taxon>Pseudomonadota</taxon>
        <taxon>Alphaproteobacteria</taxon>
        <taxon>Hyphomicrobiales</taxon>
        <taxon>Rhizobiaceae</taxon>
        <taxon>Georhizobium</taxon>
    </lineage>
</organism>
<dbReference type="EMBL" id="CP032509">
    <property type="protein sequence ID" value="AZN71998.1"/>
    <property type="molecule type" value="Genomic_DNA"/>
</dbReference>
<dbReference type="OrthoDB" id="6039124at2"/>
<proteinExistence type="predicted"/>
<dbReference type="AlphaFoldDB" id="A0A3S9B4V0"/>
<dbReference type="KEGG" id="abaw:D5400_12575"/>
<keyword evidence="2" id="KW-1185">Reference proteome</keyword>
<name>A0A3S9B4V0_9HYPH</name>
<dbReference type="RefSeq" id="WP_126010313.1">
    <property type="nucleotide sequence ID" value="NZ_CP032509.1"/>
</dbReference>
<protein>
    <submittedName>
        <fullName evidence="1">Uncharacterized protein</fullName>
    </submittedName>
</protein>